<dbReference type="Pfam" id="PF00999">
    <property type="entry name" value="Na_H_Exchanger"/>
    <property type="match status" value="1"/>
</dbReference>
<dbReference type="Gene3D" id="1.20.1530.20">
    <property type="match status" value="1"/>
</dbReference>
<feature type="transmembrane region" description="Helical" evidence="10">
    <location>
        <begin position="244"/>
        <end position="263"/>
    </location>
</feature>
<dbReference type="AlphaFoldDB" id="A0ABD1SDF9"/>
<proteinExistence type="inferred from homology"/>
<feature type="domain" description="Cation/H(+) antiporter C-terminal" evidence="13">
    <location>
        <begin position="677"/>
        <end position="838"/>
    </location>
</feature>
<dbReference type="GO" id="GO:0016020">
    <property type="term" value="C:membrane"/>
    <property type="evidence" value="ECO:0007669"/>
    <property type="project" value="UniProtKB-SubCell"/>
</dbReference>
<evidence type="ECO:0000256" key="9">
    <source>
        <dbReference type="ARBA" id="ARBA00038341"/>
    </source>
</evidence>
<evidence type="ECO:0000256" key="2">
    <source>
        <dbReference type="ARBA" id="ARBA00022448"/>
    </source>
</evidence>
<evidence type="ECO:0000256" key="3">
    <source>
        <dbReference type="ARBA" id="ARBA00022538"/>
    </source>
</evidence>
<protein>
    <submittedName>
        <fullName evidence="14">Cation/H(+) antiporter 2</fullName>
    </submittedName>
</protein>
<feature type="transmembrane region" description="Helical" evidence="10">
    <location>
        <begin position="211"/>
        <end position="232"/>
    </location>
</feature>
<feature type="domain" description="Cation/H+ exchanger transmembrane" evidence="11">
    <location>
        <begin position="94"/>
        <end position="480"/>
    </location>
</feature>
<comment type="caution">
    <text evidence="14">The sequence shown here is derived from an EMBL/GenBank/DDBJ whole genome shotgun (WGS) entry which is preliminary data.</text>
</comment>
<evidence type="ECO:0000256" key="8">
    <source>
        <dbReference type="ARBA" id="ARBA00023136"/>
    </source>
</evidence>
<comment type="subcellular location">
    <subcellularLocation>
        <location evidence="1">Membrane</location>
        <topology evidence="1">Multi-pass membrane protein</topology>
    </subcellularLocation>
</comment>
<keyword evidence="3" id="KW-0633">Potassium transport</keyword>
<evidence type="ECO:0000256" key="4">
    <source>
        <dbReference type="ARBA" id="ARBA00022692"/>
    </source>
</evidence>
<evidence type="ECO:0000313" key="14">
    <source>
        <dbReference type="EMBL" id="KAL2497574.1"/>
    </source>
</evidence>
<dbReference type="Pfam" id="PF23256">
    <property type="entry name" value="CHX17_2nd"/>
    <property type="match status" value="1"/>
</dbReference>
<feature type="transmembrane region" description="Helical" evidence="10">
    <location>
        <begin position="424"/>
        <end position="444"/>
    </location>
</feature>
<feature type="transmembrane region" description="Helical" evidence="10">
    <location>
        <begin position="275"/>
        <end position="295"/>
    </location>
</feature>
<keyword evidence="8 10" id="KW-0472">Membrane</keyword>
<evidence type="ECO:0000256" key="6">
    <source>
        <dbReference type="ARBA" id="ARBA00022989"/>
    </source>
</evidence>
<keyword evidence="4 10" id="KW-0812">Transmembrane</keyword>
<evidence type="ECO:0000256" key="10">
    <source>
        <dbReference type="SAM" id="Phobius"/>
    </source>
</evidence>
<dbReference type="PANTHER" id="PTHR32468:SF18">
    <property type="entry name" value="CATION_H(+) ANTIPORTER 1"/>
    <property type="match status" value="1"/>
</dbReference>
<sequence>MGCFRHARPSIAKQRYGNWEVEQNIHLLYLLPFSVNPYDSSSGKYCREMLQKVQGQRGWVGEEIMDDPIRLACPSGELFNPVLTMGTQVSCLLVISHFFQLLFKPLGQPGPVAQILAGFVLGPSGLSHIDKVKKFFFQNFAIDYYETMALYARIIIMFLIGLEMDFPYLRRNFRVASIIAGGSSLVCTIFAIAVTSFIYEETGAHGSAVMMALTVAVILANTASPIVVRLAAELKFASSDVGRLAISSSLIGDVYAVVLLIIISRNKHKYDFSLWIMLSIVYFIIVVAVIVLNMYVANWLNRRNRNQKYLKNTEIFGLLAIVIVAATTLETMGFSSIIACLIIGSMFPRGGKAARTLLIKLSYSVHNFILPIYFGYSGFRADVTFINSFRNFAIVVIVILLSIGGKITGTLAACVYLKIPLNEGVLLAFLMNLKGHVDLLTLTIGLENKVMSSNTFYNLMMAAVVINSLIWGPLIAFIVKRESDVLGYRHIAFESQNPESELRVLACVHGPRPVATMVGLIAASKGAENVSVSPYLMHLIELPEKSKTNLMYHQKEEDELSDDDDYGGNDVVEINDAVDIFSAETGVMIHQVKVVSPYATMYADVCDYAEEIRASIIILPFHKHQRIDGKLESGKEGIRTTNQKVLRHASCSVAVLIDRGLTAGASYTSSSESLQHVATLFFGGPDDREALGFSRRLGMHHHVNLTIIRFLHTSARRQTMGVNIAQKEEDVFMAISDHEAENNADSAALTDFYNRYVTTGQVGYVEKHVENGADTASALRDMADIYSMFVVGKGGREHSILTTGMSDWEECPELGKVGDLLASSDYDVSGSVLVIQHHRSSKNVNHQ</sequence>
<dbReference type="InterPro" id="IPR038770">
    <property type="entry name" value="Na+/solute_symporter_sf"/>
</dbReference>
<feature type="transmembrane region" description="Helical" evidence="10">
    <location>
        <begin position="456"/>
        <end position="479"/>
    </location>
</feature>
<dbReference type="InterPro" id="IPR006153">
    <property type="entry name" value="Cation/H_exchanger_TM"/>
</dbReference>
<keyword evidence="15" id="KW-1185">Reference proteome</keyword>
<accession>A0ABD1SDF9</accession>
<feature type="transmembrane region" description="Helical" evidence="10">
    <location>
        <begin position="392"/>
        <end position="417"/>
    </location>
</feature>
<dbReference type="Gene3D" id="3.40.50.12370">
    <property type="match status" value="1"/>
</dbReference>
<keyword evidence="5" id="KW-0630">Potassium</keyword>
<evidence type="ECO:0000313" key="15">
    <source>
        <dbReference type="Proteomes" id="UP001604336"/>
    </source>
</evidence>
<feature type="domain" description="Cation/H(+) antiporter central" evidence="12">
    <location>
        <begin position="535"/>
        <end position="666"/>
    </location>
</feature>
<reference evidence="15" key="1">
    <citation type="submission" date="2024-07" db="EMBL/GenBank/DDBJ databases">
        <title>Two chromosome-level genome assemblies of Korean endemic species Abeliophyllum distichum and Forsythia ovata (Oleaceae).</title>
        <authorList>
            <person name="Jang H."/>
        </authorList>
    </citation>
    <scope>NUCLEOTIDE SEQUENCE [LARGE SCALE GENOMIC DNA]</scope>
</reference>
<keyword evidence="7" id="KW-0406">Ion transport</keyword>
<keyword evidence="2" id="KW-0813">Transport</keyword>
<evidence type="ECO:0000256" key="7">
    <source>
        <dbReference type="ARBA" id="ARBA00023065"/>
    </source>
</evidence>
<dbReference type="Proteomes" id="UP001604336">
    <property type="component" value="Unassembled WGS sequence"/>
</dbReference>
<dbReference type="EMBL" id="JBFOLK010000007">
    <property type="protein sequence ID" value="KAL2497574.1"/>
    <property type="molecule type" value="Genomic_DNA"/>
</dbReference>
<feature type="transmembrane region" description="Helical" evidence="10">
    <location>
        <begin position="150"/>
        <end position="169"/>
    </location>
</feature>
<feature type="transmembrane region" description="Helical" evidence="10">
    <location>
        <begin position="175"/>
        <end position="199"/>
    </location>
</feature>
<dbReference type="InterPro" id="IPR050794">
    <property type="entry name" value="CPA2_transporter"/>
</dbReference>
<dbReference type="PANTHER" id="PTHR32468">
    <property type="entry name" value="CATION/H + ANTIPORTER"/>
    <property type="match status" value="1"/>
</dbReference>
<dbReference type="Pfam" id="PF23259">
    <property type="entry name" value="CHX17_C"/>
    <property type="match status" value="1"/>
</dbReference>
<feature type="transmembrane region" description="Helical" evidence="10">
    <location>
        <begin position="357"/>
        <end position="376"/>
    </location>
</feature>
<evidence type="ECO:0000256" key="1">
    <source>
        <dbReference type="ARBA" id="ARBA00004141"/>
    </source>
</evidence>
<feature type="transmembrane region" description="Helical" evidence="10">
    <location>
        <begin position="315"/>
        <end position="345"/>
    </location>
</feature>
<evidence type="ECO:0000259" key="13">
    <source>
        <dbReference type="Pfam" id="PF23259"/>
    </source>
</evidence>
<comment type="similarity">
    <text evidence="9">Belongs to the monovalent cation:proton antiporter 2 (CPA2) transporter (TC 2.A.37) family. CHX (TC 2.A.37.4) subfamily.</text>
</comment>
<evidence type="ECO:0000259" key="12">
    <source>
        <dbReference type="Pfam" id="PF23256"/>
    </source>
</evidence>
<evidence type="ECO:0000256" key="5">
    <source>
        <dbReference type="ARBA" id="ARBA00022958"/>
    </source>
</evidence>
<evidence type="ECO:0000259" key="11">
    <source>
        <dbReference type="Pfam" id="PF00999"/>
    </source>
</evidence>
<dbReference type="InterPro" id="IPR057290">
    <property type="entry name" value="CHX17_C"/>
</dbReference>
<dbReference type="GO" id="GO:0006813">
    <property type="term" value="P:potassium ion transport"/>
    <property type="evidence" value="ECO:0007669"/>
    <property type="project" value="UniProtKB-KW"/>
</dbReference>
<gene>
    <name evidence="14" type="ORF">Adt_23124</name>
</gene>
<keyword evidence="6 10" id="KW-1133">Transmembrane helix</keyword>
<organism evidence="14 15">
    <name type="scientific">Abeliophyllum distichum</name>
    <dbReference type="NCBI Taxonomy" id="126358"/>
    <lineage>
        <taxon>Eukaryota</taxon>
        <taxon>Viridiplantae</taxon>
        <taxon>Streptophyta</taxon>
        <taxon>Embryophyta</taxon>
        <taxon>Tracheophyta</taxon>
        <taxon>Spermatophyta</taxon>
        <taxon>Magnoliopsida</taxon>
        <taxon>eudicotyledons</taxon>
        <taxon>Gunneridae</taxon>
        <taxon>Pentapetalae</taxon>
        <taxon>asterids</taxon>
        <taxon>lamiids</taxon>
        <taxon>Lamiales</taxon>
        <taxon>Oleaceae</taxon>
        <taxon>Forsythieae</taxon>
        <taxon>Abeliophyllum</taxon>
    </lineage>
</organism>
<dbReference type="InterPro" id="IPR057291">
    <property type="entry name" value="CHX17_2nd"/>
</dbReference>
<name>A0ABD1SDF9_9LAMI</name>